<dbReference type="GO" id="GO:0006508">
    <property type="term" value="P:proteolysis"/>
    <property type="evidence" value="ECO:0007669"/>
    <property type="project" value="UniProtKB-KW"/>
</dbReference>
<dbReference type="PANTHER" id="PTHR24271:SF87">
    <property type="entry name" value="ARGININE ESTERASE-LIKE-RELATED"/>
    <property type="match status" value="1"/>
</dbReference>
<gene>
    <name evidence="6" type="primary">LOC115042075</name>
</gene>
<dbReference type="PRINTS" id="PR00722">
    <property type="entry name" value="CHYMOTRYPSIN"/>
</dbReference>
<dbReference type="OMA" id="GNCKYPN"/>
<feature type="domain" description="Peptidase S1" evidence="5">
    <location>
        <begin position="37"/>
        <end position="266"/>
    </location>
</feature>
<keyword evidence="3" id="KW-0720">Serine protease</keyword>
<evidence type="ECO:0000256" key="4">
    <source>
        <dbReference type="ARBA" id="ARBA00023157"/>
    </source>
</evidence>
<evidence type="ECO:0000256" key="1">
    <source>
        <dbReference type="ARBA" id="ARBA00022670"/>
    </source>
</evidence>
<dbReference type="InterPro" id="IPR009003">
    <property type="entry name" value="Peptidase_S1_PA"/>
</dbReference>
<dbReference type="FunFam" id="2.40.10.10:FF:000036">
    <property type="entry name" value="Trypsin beta"/>
    <property type="match status" value="1"/>
</dbReference>
<proteinExistence type="predicted"/>
<sequence>MASLNENSGLYSPHTSMTLRQLQVAPMQGGCTLGSKIIHGEKAPDNSWQYMVSVQSNERHVCGGFLVSKNFVITAAHCADKNQLTSVVLGTHNLTKVDDKMRYKVKVCRHPDYENVSFGKDIMLLQLSRKVQLSKKVKLIKLPKANNKIKDKACLVAGWGGTKTDMRSVDVLQKVKVPIVALKYCEALWKKSIRNEEVILPDNVICAGGLTDKGFCTGDSGGPLVCSGKAVGVVSFNLKRNCDYPNLPNVYTDVSKYLPWINRILNKNSCN</sequence>
<keyword evidence="4" id="KW-1015">Disulfide bond</keyword>
<reference evidence="6" key="3">
    <citation type="submission" date="2025-09" db="UniProtKB">
        <authorList>
            <consortium name="Ensembl"/>
        </authorList>
    </citation>
    <scope>IDENTIFICATION</scope>
</reference>
<protein>
    <submittedName>
        <fullName evidence="6">Mast cell protease 1A-like</fullName>
    </submittedName>
</protein>
<dbReference type="InterPro" id="IPR001254">
    <property type="entry name" value="Trypsin_dom"/>
</dbReference>
<dbReference type="Pfam" id="PF00089">
    <property type="entry name" value="Trypsin"/>
    <property type="match status" value="1"/>
</dbReference>
<reference evidence="6" key="2">
    <citation type="submission" date="2025-08" db="UniProtKB">
        <authorList>
            <consortium name="Ensembl"/>
        </authorList>
    </citation>
    <scope>IDENTIFICATION</scope>
</reference>
<evidence type="ECO:0000313" key="7">
    <source>
        <dbReference type="Proteomes" id="UP000472264"/>
    </source>
</evidence>
<name>A0A665WV89_ECHNA</name>
<dbReference type="Ensembl" id="ENSENLT00000048818.1">
    <property type="protein sequence ID" value="ENSENLP00000047675.1"/>
    <property type="gene ID" value="ENSENLG00000020141.1"/>
</dbReference>
<dbReference type="CDD" id="cd00190">
    <property type="entry name" value="Tryp_SPc"/>
    <property type="match status" value="1"/>
</dbReference>
<keyword evidence="2" id="KW-0378">Hydrolase</keyword>
<dbReference type="InterPro" id="IPR018114">
    <property type="entry name" value="TRYPSIN_HIS"/>
</dbReference>
<dbReference type="InterPro" id="IPR043504">
    <property type="entry name" value="Peptidase_S1_PA_chymotrypsin"/>
</dbReference>
<keyword evidence="1" id="KW-0645">Protease</keyword>
<evidence type="ECO:0000259" key="5">
    <source>
        <dbReference type="PROSITE" id="PS50240"/>
    </source>
</evidence>
<accession>A0A665WV89</accession>
<dbReference type="PROSITE" id="PS00134">
    <property type="entry name" value="TRYPSIN_HIS"/>
    <property type="match status" value="1"/>
</dbReference>
<dbReference type="Proteomes" id="UP000472264">
    <property type="component" value="Chromosome 4"/>
</dbReference>
<organism evidence="6 7">
    <name type="scientific">Echeneis naucrates</name>
    <name type="common">Live sharksucker</name>
    <dbReference type="NCBI Taxonomy" id="173247"/>
    <lineage>
        <taxon>Eukaryota</taxon>
        <taxon>Metazoa</taxon>
        <taxon>Chordata</taxon>
        <taxon>Craniata</taxon>
        <taxon>Vertebrata</taxon>
        <taxon>Euteleostomi</taxon>
        <taxon>Actinopterygii</taxon>
        <taxon>Neopterygii</taxon>
        <taxon>Teleostei</taxon>
        <taxon>Neoteleostei</taxon>
        <taxon>Acanthomorphata</taxon>
        <taxon>Carangaria</taxon>
        <taxon>Carangiformes</taxon>
        <taxon>Echeneidae</taxon>
        <taxon>Echeneis</taxon>
    </lineage>
</organism>
<keyword evidence="7" id="KW-1185">Reference proteome</keyword>
<evidence type="ECO:0000256" key="2">
    <source>
        <dbReference type="ARBA" id="ARBA00022801"/>
    </source>
</evidence>
<dbReference type="FunFam" id="2.40.10.10:FF:000068">
    <property type="entry name" value="transmembrane protease serine 2"/>
    <property type="match status" value="1"/>
</dbReference>
<dbReference type="PROSITE" id="PS50240">
    <property type="entry name" value="TRYPSIN_DOM"/>
    <property type="match status" value="1"/>
</dbReference>
<dbReference type="SMART" id="SM00020">
    <property type="entry name" value="Tryp_SPc"/>
    <property type="match status" value="1"/>
</dbReference>
<evidence type="ECO:0000256" key="3">
    <source>
        <dbReference type="ARBA" id="ARBA00022825"/>
    </source>
</evidence>
<dbReference type="GO" id="GO:0004252">
    <property type="term" value="F:serine-type endopeptidase activity"/>
    <property type="evidence" value="ECO:0007669"/>
    <property type="project" value="InterPro"/>
</dbReference>
<dbReference type="PANTHER" id="PTHR24271">
    <property type="entry name" value="KALLIKREIN-RELATED"/>
    <property type="match status" value="1"/>
</dbReference>
<dbReference type="InParanoid" id="A0A665WV89"/>
<dbReference type="AlphaFoldDB" id="A0A665WV89"/>
<reference evidence="6" key="1">
    <citation type="submission" date="2021-04" db="EMBL/GenBank/DDBJ databases">
        <authorList>
            <consortium name="Wellcome Sanger Institute Data Sharing"/>
        </authorList>
    </citation>
    <scope>NUCLEOTIDE SEQUENCE [LARGE SCALE GENOMIC DNA]</scope>
</reference>
<dbReference type="InterPro" id="IPR001314">
    <property type="entry name" value="Peptidase_S1A"/>
</dbReference>
<evidence type="ECO:0000313" key="6">
    <source>
        <dbReference type="Ensembl" id="ENSENLP00000047675.1"/>
    </source>
</evidence>
<dbReference type="Gene3D" id="2.40.10.10">
    <property type="entry name" value="Trypsin-like serine proteases"/>
    <property type="match status" value="1"/>
</dbReference>
<dbReference type="SUPFAM" id="SSF50494">
    <property type="entry name" value="Trypsin-like serine proteases"/>
    <property type="match status" value="1"/>
</dbReference>